<keyword evidence="2" id="KW-0732">Signal</keyword>
<sequence length="157" mass="16251">MHLIHPQTLLPILLALTPLSTALSHPNPHPNAHAQPQPQPDILPQNIPDLCNLSDNAHSPHLQDRQIAAGGGVAPTTLAPSQYPVSTTAGSLFTQNGVTSATWKLFVQTFATTALGTWELGPTPGVGVIGLGDIQGTVGGVRANKRSIESDAPKASG</sequence>
<evidence type="ECO:0000256" key="2">
    <source>
        <dbReference type="SAM" id="SignalP"/>
    </source>
</evidence>
<evidence type="ECO:0000313" key="3">
    <source>
        <dbReference type="EMBL" id="CZT11122.1"/>
    </source>
</evidence>
<feature type="region of interest" description="Disordered" evidence="1">
    <location>
        <begin position="24"/>
        <end position="46"/>
    </location>
</feature>
<dbReference type="Proteomes" id="UP000178912">
    <property type="component" value="Unassembled WGS sequence"/>
</dbReference>
<gene>
    <name evidence="3" type="ORF">RAG0_15374</name>
</gene>
<dbReference type="EMBL" id="FJUX01000137">
    <property type="protein sequence ID" value="CZT11122.1"/>
    <property type="molecule type" value="Genomic_DNA"/>
</dbReference>
<evidence type="ECO:0000256" key="1">
    <source>
        <dbReference type="SAM" id="MobiDB-lite"/>
    </source>
</evidence>
<name>A0A1E1LKT5_9HELO</name>
<dbReference type="Pfam" id="PF17056">
    <property type="entry name" value="KRE1"/>
    <property type="match status" value="1"/>
</dbReference>
<reference evidence="4" key="1">
    <citation type="submission" date="2016-03" db="EMBL/GenBank/DDBJ databases">
        <authorList>
            <person name="Guldener U."/>
        </authorList>
    </citation>
    <scope>NUCLEOTIDE SEQUENCE [LARGE SCALE GENOMIC DNA]</scope>
    <source>
        <strain evidence="4">04CH-RAC-A.6.1</strain>
    </source>
</reference>
<organism evidence="3 4">
    <name type="scientific">Rhynchosporium agropyri</name>
    <dbReference type="NCBI Taxonomy" id="914238"/>
    <lineage>
        <taxon>Eukaryota</taxon>
        <taxon>Fungi</taxon>
        <taxon>Dikarya</taxon>
        <taxon>Ascomycota</taxon>
        <taxon>Pezizomycotina</taxon>
        <taxon>Leotiomycetes</taxon>
        <taxon>Helotiales</taxon>
        <taxon>Ploettnerulaceae</taxon>
        <taxon>Rhynchosporium</taxon>
    </lineage>
</organism>
<proteinExistence type="predicted"/>
<dbReference type="AlphaFoldDB" id="A0A1E1LKT5"/>
<dbReference type="InterPro" id="IPR031452">
    <property type="entry name" value="Kre1"/>
</dbReference>
<evidence type="ECO:0000313" key="4">
    <source>
        <dbReference type="Proteomes" id="UP000178912"/>
    </source>
</evidence>
<protein>
    <submittedName>
        <fullName evidence="3">Uncharacterized protein</fullName>
    </submittedName>
</protein>
<keyword evidence="4" id="KW-1185">Reference proteome</keyword>
<dbReference type="OrthoDB" id="5406216at2759"/>
<accession>A0A1E1LKT5</accession>
<dbReference type="GO" id="GO:0031505">
    <property type="term" value="P:fungal-type cell wall organization"/>
    <property type="evidence" value="ECO:0007669"/>
    <property type="project" value="InterPro"/>
</dbReference>
<feature type="chain" id="PRO_5009447312" evidence="2">
    <location>
        <begin position="25"/>
        <end position="157"/>
    </location>
</feature>
<feature type="signal peptide" evidence="2">
    <location>
        <begin position="1"/>
        <end position="24"/>
    </location>
</feature>
<feature type="compositionally biased region" description="Low complexity" evidence="1">
    <location>
        <begin position="24"/>
        <end position="36"/>
    </location>
</feature>